<proteinExistence type="predicted"/>
<feature type="region of interest" description="Disordered" evidence="1">
    <location>
        <begin position="49"/>
        <end position="74"/>
    </location>
</feature>
<evidence type="ECO:0000256" key="2">
    <source>
        <dbReference type="SAM" id="SignalP"/>
    </source>
</evidence>
<protein>
    <submittedName>
        <fullName evidence="3">Oidioi.mRNA.OKI2018_I69.XSR.g15891.t1.cds</fullName>
    </submittedName>
</protein>
<dbReference type="Proteomes" id="UP001158576">
    <property type="component" value="Chromosome XSR"/>
</dbReference>
<accession>A0ABN7SG77</accession>
<sequence length="360" mass="40545">MKLIVSAAFLGVATAINACTGSGPLECPPGGTTYQWCRDNFVDYVAEPDVDGNVEKPNPTHVKTHESRRPLAREPRENWQVEFKRVAARLLAQDPSITSNKEVADSLLSYFQSLWPTDGWVFVVVNNNEASDDCMQMNSIENGTHMRSCFDHWYSGCREEVDGLVGSKACRNEIISDNNTKRSAIGVQVNRAIEHMIKVDKRHVFWFTSHAEGCEENGECGALNQFGKPWNTAGDKPRVMDQIGSKFGVSAKDLTLKNDLMRSMAAKLIWQHYRQGLDREFISINNDYCSSWDTLITFCSKTSQPDGNNVWGDIAWNKVNIDDAHYFTDYQEYEIGLEDDWYGNNGMGQCVTIGVVPFSH</sequence>
<name>A0ABN7SG77_OIKDI</name>
<feature type="compositionally biased region" description="Basic and acidic residues" evidence="1">
    <location>
        <begin position="63"/>
        <end position="74"/>
    </location>
</feature>
<feature type="chain" id="PRO_5047278534" evidence="2">
    <location>
        <begin position="16"/>
        <end position="360"/>
    </location>
</feature>
<keyword evidence="4" id="KW-1185">Reference proteome</keyword>
<reference evidence="3 4" key="1">
    <citation type="submission" date="2021-04" db="EMBL/GenBank/DDBJ databases">
        <authorList>
            <person name="Bliznina A."/>
        </authorList>
    </citation>
    <scope>NUCLEOTIDE SEQUENCE [LARGE SCALE GENOMIC DNA]</scope>
</reference>
<gene>
    <name evidence="3" type="ORF">OKIOD_LOCUS7449</name>
</gene>
<dbReference type="EMBL" id="OU015569">
    <property type="protein sequence ID" value="CAG5098691.1"/>
    <property type="molecule type" value="Genomic_DNA"/>
</dbReference>
<feature type="signal peptide" evidence="2">
    <location>
        <begin position="1"/>
        <end position="15"/>
    </location>
</feature>
<organism evidence="3 4">
    <name type="scientific">Oikopleura dioica</name>
    <name type="common">Tunicate</name>
    <dbReference type="NCBI Taxonomy" id="34765"/>
    <lineage>
        <taxon>Eukaryota</taxon>
        <taxon>Metazoa</taxon>
        <taxon>Chordata</taxon>
        <taxon>Tunicata</taxon>
        <taxon>Appendicularia</taxon>
        <taxon>Copelata</taxon>
        <taxon>Oikopleuridae</taxon>
        <taxon>Oikopleura</taxon>
    </lineage>
</organism>
<evidence type="ECO:0000256" key="1">
    <source>
        <dbReference type="SAM" id="MobiDB-lite"/>
    </source>
</evidence>
<keyword evidence="2" id="KW-0732">Signal</keyword>
<evidence type="ECO:0000313" key="4">
    <source>
        <dbReference type="Proteomes" id="UP001158576"/>
    </source>
</evidence>
<evidence type="ECO:0000313" key="3">
    <source>
        <dbReference type="EMBL" id="CAG5098691.1"/>
    </source>
</evidence>